<dbReference type="InterPro" id="IPR043133">
    <property type="entry name" value="GTP-CH-I_C/QueF"/>
</dbReference>
<keyword evidence="9" id="KW-1185">Reference proteome</keyword>
<evidence type="ECO:0000256" key="3">
    <source>
        <dbReference type="ARBA" id="ARBA00005708"/>
    </source>
</evidence>
<name>A0ABV3Q6H6_9BACL</name>
<dbReference type="CDD" id="cd00534">
    <property type="entry name" value="DHNA_DHNTPE"/>
    <property type="match status" value="1"/>
</dbReference>
<proteinExistence type="inferred from homology"/>
<dbReference type="Proteomes" id="UP001556040">
    <property type="component" value="Unassembled WGS sequence"/>
</dbReference>
<comment type="function">
    <text evidence="6">Catalyzes the conversion of 7,8-dihydroneopterin to 6-hydroxymethyl-7,8-dihydropterin.</text>
</comment>
<dbReference type="NCBIfam" id="TIGR00525">
    <property type="entry name" value="folB"/>
    <property type="match status" value="1"/>
</dbReference>
<dbReference type="InterPro" id="IPR006157">
    <property type="entry name" value="FolB_dom"/>
</dbReference>
<evidence type="ECO:0000313" key="8">
    <source>
        <dbReference type="EMBL" id="MEW9502902.1"/>
    </source>
</evidence>
<evidence type="ECO:0000256" key="4">
    <source>
        <dbReference type="ARBA" id="ARBA00022909"/>
    </source>
</evidence>
<dbReference type="SMART" id="SM00905">
    <property type="entry name" value="FolB"/>
    <property type="match status" value="1"/>
</dbReference>
<dbReference type="GO" id="GO:0004150">
    <property type="term" value="F:dihydroneopterin aldolase activity"/>
    <property type="evidence" value="ECO:0007669"/>
    <property type="project" value="UniProtKB-EC"/>
</dbReference>
<organism evidence="8 9">
    <name type="scientific">Jeotgalibacillus marinus</name>
    <dbReference type="NCBI Taxonomy" id="86667"/>
    <lineage>
        <taxon>Bacteria</taxon>
        <taxon>Bacillati</taxon>
        <taxon>Bacillota</taxon>
        <taxon>Bacilli</taxon>
        <taxon>Bacillales</taxon>
        <taxon>Caryophanaceae</taxon>
        <taxon>Jeotgalibacillus</taxon>
    </lineage>
</organism>
<dbReference type="Gene3D" id="3.30.1130.10">
    <property type="match status" value="1"/>
</dbReference>
<keyword evidence="5 6" id="KW-0456">Lyase</keyword>
<comment type="caution">
    <text evidence="8">The sequence shown here is derived from an EMBL/GenBank/DDBJ whole genome shotgun (WGS) entry which is preliminary data.</text>
</comment>
<reference evidence="8 9" key="1">
    <citation type="journal article" date="1979" name="Int. J. Syst. Evol. Microbiol.">
        <title>Bacillus globisporus subsp. marinus subsp. nov.</title>
        <authorList>
            <person name="Liu H."/>
        </authorList>
    </citation>
    <scope>NUCLEOTIDE SEQUENCE [LARGE SCALE GENOMIC DNA]</scope>
    <source>
        <strain evidence="8 9">DSM 1297</strain>
    </source>
</reference>
<dbReference type="EMBL" id="JBFMIA010000018">
    <property type="protein sequence ID" value="MEW9502902.1"/>
    <property type="molecule type" value="Genomic_DNA"/>
</dbReference>
<keyword evidence="4 6" id="KW-0289">Folate biosynthesis</keyword>
<dbReference type="RefSeq" id="WP_367780390.1">
    <property type="nucleotide sequence ID" value="NZ_JBFMIA010000018.1"/>
</dbReference>
<evidence type="ECO:0000256" key="5">
    <source>
        <dbReference type="ARBA" id="ARBA00023239"/>
    </source>
</evidence>
<evidence type="ECO:0000259" key="7">
    <source>
        <dbReference type="SMART" id="SM00905"/>
    </source>
</evidence>
<protein>
    <recommendedName>
        <fullName evidence="6">7,8-dihydroneopterin aldolase</fullName>
        <ecNumber evidence="6">4.1.2.25</ecNumber>
    </recommendedName>
</protein>
<evidence type="ECO:0000256" key="6">
    <source>
        <dbReference type="RuleBase" id="RU362079"/>
    </source>
</evidence>
<comment type="similarity">
    <text evidence="3 6">Belongs to the DHNA family.</text>
</comment>
<feature type="domain" description="Dihydroneopterin aldolase/epimerase" evidence="7">
    <location>
        <begin position="4"/>
        <end position="117"/>
    </location>
</feature>
<dbReference type="SUPFAM" id="SSF55620">
    <property type="entry name" value="Tetrahydrobiopterin biosynthesis enzymes-like"/>
    <property type="match status" value="1"/>
</dbReference>
<dbReference type="PANTHER" id="PTHR42844:SF1">
    <property type="entry name" value="DIHYDRONEOPTERIN ALDOLASE 1-RELATED"/>
    <property type="match status" value="1"/>
</dbReference>
<dbReference type="PANTHER" id="PTHR42844">
    <property type="entry name" value="DIHYDRONEOPTERIN ALDOLASE 1-RELATED"/>
    <property type="match status" value="1"/>
</dbReference>
<comment type="pathway">
    <text evidence="2 6">Cofactor biosynthesis; tetrahydrofolate biosynthesis; 2-amino-4-hydroxy-6-hydroxymethyl-7,8-dihydropteridine diphosphate from 7,8-dihydroneopterin triphosphate: step 3/4.</text>
</comment>
<dbReference type="EC" id="4.1.2.25" evidence="6"/>
<dbReference type="InterPro" id="IPR006156">
    <property type="entry name" value="Dihydroneopterin_aldolase"/>
</dbReference>
<evidence type="ECO:0000313" key="9">
    <source>
        <dbReference type="Proteomes" id="UP001556040"/>
    </source>
</evidence>
<dbReference type="NCBIfam" id="TIGR00526">
    <property type="entry name" value="folB_dom"/>
    <property type="match status" value="1"/>
</dbReference>
<sequence length="120" mass="13481">MDKIKVNNMEFYGYHGVFKEENRLGQRFRVNATLELDLTKAGASDNVEDSINYADVYNVCKEIVEGESLNLVEAVADQIAICLFAQFEKLQQCTIEVIKPDPPIPGHYNSVAIEITRGRG</sequence>
<comment type="catalytic activity">
    <reaction evidence="1 6">
        <text>7,8-dihydroneopterin = 6-hydroxymethyl-7,8-dihydropterin + glycolaldehyde</text>
        <dbReference type="Rhea" id="RHEA:10540"/>
        <dbReference type="ChEBI" id="CHEBI:17001"/>
        <dbReference type="ChEBI" id="CHEBI:17071"/>
        <dbReference type="ChEBI" id="CHEBI:44841"/>
        <dbReference type="EC" id="4.1.2.25"/>
    </reaction>
</comment>
<evidence type="ECO:0000256" key="2">
    <source>
        <dbReference type="ARBA" id="ARBA00005013"/>
    </source>
</evidence>
<gene>
    <name evidence="8" type="primary">folB</name>
    <name evidence="8" type="ORF">AB1471_13985</name>
</gene>
<dbReference type="Pfam" id="PF02152">
    <property type="entry name" value="FolB"/>
    <property type="match status" value="1"/>
</dbReference>
<accession>A0ABV3Q6H6</accession>
<evidence type="ECO:0000256" key="1">
    <source>
        <dbReference type="ARBA" id="ARBA00001353"/>
    </source>
</evidence>